<dbReference type="Pfam" id="PF03328">
    <property type="entry name" value="HpcH_HpaI"/>
    <property type="match status" value="1"/>
</dbReference>
<organism evidence="9 10">
    <name type="scientific">Oceanomicrobium pacificus</name>
    <dbReference type="NCBI Taxonomy" id="2692916"/>
    <lineage>
        <taxon>Bacteria</taxon>
        <taxon>Pseudomonadati</taxon>
        <taxon>Pseudomonadota</taxon>
        <taxon>Alphaproteobacteria</taxon>
        <taxon>Rhodobacterales</taxon>
        <taxon>Paracoccaceae</taxon>
        <taxon>Oceanomicrobium</taxon>
    </lineage>
</organism>
<evidence type="ECO:0000256" key="5">
    <source>
        <dbReference type="ARBA" id="ARBA00023317"/>
    </source>
</evidence>
<dbReference type="PANTHER" id="PTHR30502:SF4">
    <property type="entry name" value="5-KETO-4-DEOXY-D-GLUCARATE ALDOLASE"/>
    <property type="match status" value="1"/>
</dbReference>
<comment type="cofactor">
    <cofactor evidence="1">
        <name>a divalent metal cation</name>
        <dbReference type="ChEBI" id="CHEBI:60240"/>
    </cofactor>
</comment>
<keyword evidence="4" id="KW-0456">Lyase</keyword>
<evidence type="ECO:0000256" key="3">
    <source>
        <dbReference type="ARBA" id="ARBA00022723"/>
    </source>
</evidence>
<dbReference type="GO" id="GO:0046872">
    <property type="term" value="F:metal ion binding"/>
    <property type="evidence" value="ECO:0007669"/>
    <property type="project" value="UniProtKB-KW"/>
</dbReference>
<comment type="catalytic activity">
    <reaction evidence="6">
        <text>D-glyceraldehyde + pyruvate = 2-dehydro-3-deoxy-L-galactonate</text>
        <dbReference type="Rhea" id="RHEA:80055"/>
        <dbReference type="ChEBI" id="CHEBI:15361"/>
        <dbReference type="ChEBI" id="CHEBI:17378"/>
        <dbReference type="ChEBI" id="CHEBI:75545"/>
    </reaction>
</comment>
<dbReference type="EMBL" id="WUWG01000001">
    <property type="protein sequence ID" value="MXU63923.1"/>
    <property type="molecule type" value="Genomic_DNA"/>
</dbReference>
<dbReference type="Gene3D" id="3.20.20.60">
    <property type="entry name" value="Phosphoenolpyruvate-binding domains"/>
    <property type="match status" value="1"/>
</dbReference>
<sequence>MELIRNRFKAAVKEGRPQIGLWNSIAGTAVTDIIAGGGFDWVLIDTEHAVIEPGEVQVALQILNGYPEVAALVRPLSNDAPLIKRHLDMGAQTLLVPFVQTGAEAEAAALACAYPPAGIRGVAGMTRASRYGRITDYARRANEEICLLVQVETASALDHLDEIALTPGVDGVFIGPSDLAASLGHPGNPGHAEVQEAIDHTLDRLKTLGVPSGILALDPEKARAYLERGVGFVAVGLDLLMVAQAVDRLRSAFPR</sequence>
<reference evidence="9 10" key="1">
    <citation type="submission" date="2019-12" db="EMBL/GenBank/DDBJ databases">
        <title>Strain KN286 was isolated from seawater, which was collected from Caroline Seamount in the tropical western Pacific.</title>
        <authorList>
            <person name="Wang Q."/>
        </authorList>
    </citation>
    <scope>NUCLEOTIDE SEQUENCE [LARGE SCALE GENOMIC DNA]</scope>
    <source>
        <strain evidence="9 10">KN286</strain>
    </source>
</reference>
<proteinExistence type="inferred from homology"/>
<name>A0A6B0TSD8_9RHOB</name>
<protein>
    <recommendedName>
        <fullName evidence="7">Hydroxypyruvate/pyruvate aldolase</fullName>
    </recommendedName>
</protein>
<dbReference type="PANTHER" id="PTHR30502">
    <property type="entry name" value="2-KETO-3-DEOXY-L-RHAMNONATE ALDOLASE"/>
    <property type="match status" value="1"/>
</dbReference>
<evidence type="ECO:0000256" key="7">
    <source>
        <dbReference type="ARBA" id="ARBA00068169"/>
    </source>
</evidence>
<dbReference type="AlphaFoldDB" id="A0A6B0TSD8"/>
<feature type="domain" description="HpcH/HpaI aldolase/citrate lyase" evidence="8">
    <location>
        <begin position="18"/>
        <end position="244"/>
    </location>
</feature>
<dbReference type="InterPro" id="IPR040442">
    <property type="entry name" value="Pyrv_kinase-like_dom_sf"/>
</dbReference>
<dbReference type="SUPFAM" id="SSF51621">
    <property type="entry name" value="Phosphoenolpyruvate/pyruvate domain"/>
    <property type="match status" value="1"/>
</dbReference>
<dbReference type="InterPro" id="IPR005000">
    <property type="entry name" value="Aldolase/citrate-lyase_domain"/>
</dbReference>
<keyword evidence="5" id="KW-0670">Pyruvate</keyword>
<evidence type="ECO:0000259" key="8">
    <source>
        <dbReference type="Pfam" id="PF03328"/>
    </source>
</evidence>
<dbReference type="Proteomes" id="UP000436016">
    <property type="component" value="Unassembled WGS sequence"/>
</dbReference>
<dbReference type="InterPro" id="IPR015813">
    <property type="entry name" value="Pyrv/PenolPyrv_kinase-like_dom"/>
</dbReference>
<comment type="caution">
    <text evidence="9">The sequence shown here is derived from an EMBL/GenBank/DDBJ whole genome shotgun (WGS) entry which is preliminary data.</text>
</comment>
<dbReference type="GO" id="GO:0005737">
    <property type="term" value="C:cytoplasm"/>
    <property type="evidence" value="ECO:0007669"/>
    <property type="project" value="TreeGrafter"/>
</dbReference>
<keyword evidence="3" id="KW-0479">Metal-binding</keyword>
<dbReference type="GO" id="GO:0016832">
    <property type="term" value="F:aldehyde-lyase activity"/>
    <property type="evidence" value="ECO:0007669"/>
    <property type="project" value="UniProtKB-ARBA"/>
</dbReference>
<dbReference type="RefSeq" id="WP_160850915.1">
    <property type="nucleotide sequence ID" value="NZ_WUWG01000001.1"/>
</dbReference>
<evidence type="ECO:0000256" key="4">
    <source>
        <dbReference type="ARBA" id="ARBA00023239"/>
    </source>
</evidence>
<evidence type="ECO:0000313" key="9">
    <source>
        <dbReference type="EMBL" id="MXU63923.1"/>
    </source>
</evidence>
<dbReference type="InterPro" id="IPR050251">
    <property type="entry name" value="HpcH-HpaI_aldolase"/>
</dbReference>
<gene>
    <name evidence="9" type="ORF">GSH16_00590</name>
</gene>
<accession>A0A6B0TSD8</accession>
<evidence type="ECO:0000256" key="6">
    <source>
        <dbReference type="ARBA" id="ARBA00045074"/>
    </source>
</evidence>
<evidence type="ECO:0000256" key="2">
    <source>
        <dbReference type="ARBA" id="ARBA00005568"/>
    </source>
</evidence>
<keyword evidence="10" id="KW-1185">Reference proteome</keyword>
<evidence type="ECO:0000256" key="1">
    <source>
        <dbReference type="ARBA" id="ARBA00001968"/>
    </source>
</evidence>
<evidence type="ECO:0000313" key="10">
    <source>
        <dbReference type="Proteomes" id="UP000436016"/>
    </source>
</evidence>
<dbReference type="FunFam" id="3.20.20.60:FF:000004">
    <property type="entry name" value="5-keto-4-deoxy-D-glucarate aldolase"/>
    <property type="match status" value="1"/>
</dbReference>
<comment type="similarity">
    <text evidence="2">Belongs to the HpcH/HpaI aldolase family.</text>
</comment>